<evidence type="ECO:0000256" key="5">
    <source>
        <dbReference type="ARBA" id="ARBA00023136"/>
    </source>
</evidence>
<evidence type="ECO:0000256" key="7">
    <source>
        <dbReference type="SAM" id="Phobius"/>
    </source>
</evidence>
<keyword evidence="2 7" id="KW-0812">Transmembrane</keyword>
<organism evidence="9">
    <name type="scientific">termite gut metagenome</name>
    <dbReference type="NCBI Taxonomy" id="433724"/>
    <lineage>
        <taxon>unclassified sequences</taxon>
        <taxon>metagenomes</taxon>
        <taxon>organismal metagenomes</taxon>
    </lineage>
</organism>
<keyword evidence="3" id="KW-0732">Signal</keyword>
<keyword evidence="5 7" id="KW-0472">Membrane</keyword>
<name>A0A5J4QRH8_9ZZZZ</name>
<sequence>MDVQKVDMFIITNGKYFPTFQLPYIKDRLLQVDDSKWVFLHSSDYKDPTLMLILSILFGALGVDRFMLGDIGLGILKLITLGGCGIWGIIDLFWVMKATREKNFNKLQQIMFL</sequence>
<evidence type="ECO:0000256" key="6">
    <source>
        <dbReference type="ARBA" id="ARBA00023180"/>
    </source>
</evidence>
<keyword evidence="4 7" id="KW-1133">Transmembrane helix</keyword>
<evidence type="ECO:0000256" key="1">
    <source>
        <dbReference type="ARBA" id="ARBA00004141"/>
    </source>
</evidence>
<keyword evidence="6" id="KW-0325">Glycoprotein</keyword>
<accession>A0A5J4QRH8</accession>
<feature type="transmembrane region" description="Helical" evidence="7">
    <location>
        <begin position="74"/>
        <end position="96"/>
    </location>
</feature>
<dbReference type="AlphaFoldDB" id="A0A5J4QRH8"/>
<gene>
    <name evidence="9" type="ORF">EZS27_026176</name>
</gene>
<comment type="caution">
    <text evidence="9">The sequence shown here is derived from an EMBL/GenBank/DDBJ whole genome shotgun (WGS) entry which is preliminary data.</text>
</comment>
<dbReference type="GO" id="GO:0016020">
    <property type="term" value="C:membrane"/>
    <property type="evidence" value="ECO:0007669"/>
    <property type="project" value="UniProtKB-SubCell"/>
</dbReference>
<dbReference type="InterPro" id="IPR007829">
    <property type="entry name" value="TM2"/>
</dbReference>
<dbReference type="EMBL" id="SNRY01002559">
    <property type="protein sequence ID" value="KAA6324507.1"/>
    <property type="molecule type" value="Genomic_DNA"/>
</dbReference>
<evidence type="ECO:0000256" key="4">
    <source>
        <dbReference type="ARBA" id="ARBA00022989"/>
    </source>
</evidence>
<dbReference type="Pfam" id="PF05154">
    <property type="entry name" value="TM2"/>
    <property type="match status" value="1"/>
</dbReference>
<reference evidence="9" key="1">
    <citation type="submission" date="2019-03" db="EMBL/GenBank/DDBJ databases">
        <title>Single cell metagenomics reveals metabolic interactions within the superorganism composed of flagellate Streblomastix strix and complex community of Bacteroidetes bacteria on its surface.</title>
        <authorList>
            <person name="Treitli S.C."/>
            <person name="Kolisko M."/>
            <person name="Husnik F."/>
            <person name="Keeling P."/>
            <person name="Hampl V."/>
        </authorList>
    </citation>
    <scope>NUCLEOTIDE SEQUENCE</scope>
    <source>
        <strain evidence="9">STM</strain>
    </source>
</reference>
<protein>
    <recommendedName>
        <fullName evidence="8">TM2 domain-containing protein</fullName>
    </recommendedName>
</protein>
<proteinExistence type="predicted"/>
<comment type="subcellular location">
    <subcellularLocation>
        <location evidence="1">Membrane</location>
        <topology evidence="1">Multi-pass membrane protein</topology>
    </subcellularLocation>
</comment>
<evidence type="ECO:0000313" key="9">
    <source>
        <dbReference type="EMBL" id="KAA6324507.1"/>
    </source>
</evidence>
<evidence type="ECO:0000256" key="3">
    <source>
        <dbReference type="ARBA" id="ARBA00022729"/>
    </source>
</evidence>
<evidence type="ECO:0000256" key="2">
    <source>
        <dbReference type="ARBA" id="ARBA00022692"/>
    </source>
</evidence>
<dbReference type="PANTHER" id="PTHR21016">
    <property type="entry name" value="BETA-AMYLOID BINDING PROTEIN-RELATED"/>
    <property type="match status" value="1"/>
</dbReference>
<evidence type="ECO:0000259" key="8">
    <source>
        <dbReference type="Pfam" id="PF05154"/>
    </source>
</evidence>
<dbReference type="InterPro" id="IPR050932">
    <property type="entry name" value="TM2D1-3-like"/>
</dbReference>
<dbReference type="PANTHER" id="PTHR21016:SF7">
    <property type="entry name" value="TM2 DOMAIN-CONTAINING PROTEIN 3"/>
    <property type="match status" value="1"/>
</dbReference>
<feature type="transmembrane region" description="Helical" evidence="7">
    <location>
        <begin position="49"/>
        <end position="68"/>
    </location>
</feature>
<feature type="domain" description="TM2" evidence="8">
    <location>
        <begin position="46"/>
        <end position="93"/>
    </location>
</feature>